<reference evidence="3" key="2">
    <citation type="journal article" date="2018" name="Plant J.">
        <title>The Sorghum bicolor reference genome: improved assembly, gene annotations, a transcriptome atlas, and signatures of genome organization.</title>
        <authorList>
            <person name="McCormick R.F."/>
            <person name="Truong S.K."/>
            <person name="Sreedasyam A."/>
            <person name="Jenkins J."/>
            <person name="Shu S."/>
            <person name="Sims D."/>
            <person name="Kennedy M."/>
            <person name="Amirebrahimi M."/>
            <person name="Weers B.D."/>
            <person name="McKinley B."/>
            <person name="Mattison A."/>
            <person name="Morishige D.T."/>
            <person name="Grimwood J."/>
            <person name="Schmutz J."/>
            <person name="Mullet J.E."/>
        </authorList>
    </citation>
    <scope>NUCLEOTIDE SEQUENCE [LARGE SCALE GENOMIC DNA]</scope>
    <source>
        <strain evidence="3">cv. BTx623</strain>
    </source>
</reference>
<name>A0A1Z5RLQ3_SORBI</name>
<organism evidence="2 3">
    <name type="scientific">Sorghum bicolor</name>
    <name type="common">Sorghum</name>
    <name type="synonym">Sorghum vulgare</name>
    <dbReference type="NCBI Taxonomy" id="4558"/>
    <lineage>
        <taxon>Eukaryota</taxon>
        <taxon>Viridiplantae</taxon>
        <taxon>Streptophyta</taxon>
        <taxon>Embryophyta</taxon>
        <taxon>Tracheophyta</taxon>
        <taxon>Spermatophyta</taxon>
        <taxon>Magnoliopsida</taxon>
        <taxon>Liliopsida</taxon>
        <taxon>Poales</taxon>
        <taxon>Poaceae</taxon>
        <taxon>PACMAD clade</taxon>
        <taxon>Panicoideae</taxon>
        <taxon>Andropogonodae</taxon>
        <taxon>Andropogoneae</taxon>
        <taxon>Sorghinae</taxon>
        <taxon>Sorghum</taxon>
    </lineage>
</organism>
<proteinExistence type="predicted"/>
<dbReference type="AlphaFoldDB" id="A0A1Z5RLQ3"/>
<feature type="compositionally biased region" description="Basic and acidic residues" evidence="1">
    <location>
        <begin position="17"/>
        <end position="27"/>
    </location>
</feature>
<evidence type="ECO:0000256" key="1">
    <source>
        <dbReference type="SAM" id="MobiDB-lite"/>
    </source>
</evidence>
<reference evidence="2 3" key="1">
    <citation type="journal article" date="2009" name="Nature">
        <title>The Sorghum bicolor genome and the diversification of grasses.</title>
        <authorList>
            <person name="Paterson A.H."/>
            <person name="Bowers J.E."/>
            <person name="Bruggmann R."/>
            <person name="Dubchak I."/>
            <person name="Grimwood J."/>
            <person name="Gundlach H."/>
            <person name="Haberer G."/>
            <person name="Hellsten U."/>
            <person name="Mitros T."/>
            <person name="Poliakov A."/>
            <person name="Schmutz J."/>
            <person name="Spannagl M."/>
            <person name="Tang H."/>
            <person name="Wang X."/>
            <person name="Wicker T."/>
            <person name="Bharti A.K."/>
            <person name="Chapman J."/>
            <person name="Feltus F.A."/>
            <person name="Gowik U."/>
            <person name="Grigoriev I.V."/>
            <person name="Lyons E."/>
            <person name="Maher C.A."/>
            <person name="Martis M."/>
            <person name="Narechania A."/>
            <person name="Otillar R.P."/>
            <person name="Penning B.W."/>
            <person name="Salamov A.A."/>
            <person name="Wang Y."/>
            <person name="Zhang L."/>
            <person name="Carpita N.C."/>
            <person name="Freeling M."/>
            <person name="Gingle A.R."/>
            <person name="Hash C.T."/>
            <person name="Keller B."/>
            <person name="Klein P."/>
            <person name="Kresovich S."/>
            <person name="McCann M.C."/>
            <person name="Ming R."/>
            <person name="Peterson D.G."/>
            <person name="Mehboob-ur-Rahman"/>
            <person name="Ware D."/>
            <person name="Westhoff P."/>
            <person name="Mayer K.F."/>
            <person name="Messing J."/>
            <person name="Rokhsar D.S."/>
        </authorList>
    </citation>
    <scope>NUCLEOTIDE SEQUENCE [LARGE SCALE GENOMIC DNA]</scope>
    <source>
        <strain evidence="3">cv. BTx623</strain>
    </source>
</reference>
<dbReference type="EMBL" id="CM000763">
    <property type="protein sequence ID" value="OQU84658.1"/>
    <property type="molecule type" value="Genomic_DNA"/>
</dbReference>
<evidence type="ECO:0000313" key="2">
    <source>
        <dbReference type="EMBL" id="OQU84658.1"/>
    </source>
</evidence>
<keyword evidence="3" id="KW-1185">Reference proteome</keyword>
<feature type="region of interest" description="Disordered" evidence="1">
    <location>
        <begin position="1"/>
        <end position="35"/>
    </location>
</feature>
<dbReference type="Proteomes" id="UP000000768">
    <property type="component" value="Chromosome 4"/>
</dbReference>
<evidence type="ECO:0000313" key="3">
    <source>
        <dbReference type="Proteomes" id="UP000000768"/>
    </source>
</evidence>
<gene>
    <name evidence="2" type="ORF">SORBI_3004G096200</name>
</gene>
<sequence length="58" mass="6386">MAGAEPQRHVLAAADEETTRPQQEEYVTRGQPRGETILSLDLDKSLFCPIIDTSGDEV</sequence>
<protein>
    <submittedName>
        <fullName evidence="2">Uncharacterized protein</fullName>
    </submittedName>
</protein>
<accession>A0A1Z5RLQ3</accession>
<dbReference type="Gramene" id="OQU84658">
    <property type="protein sequence ID" value="OQU84658"/>
    <property type="gene ID" value="SORBI_3004G096200"/>
</dbReference>